<accession>A0A0X8H1C9</accession>
<dbReference type="STRING" id="1514105.AOC36_09855"/>
<dbReference type="Proteomes" id="UP000063781">
    <property type="component" value="Chromosome"/>
</dbReference>
<evidence type="ECO:0000313" key="1">
    <source>
        <dbReference type="EMBL" id="AMC94271.1"/>
    </source>
</evidence>
<dbReference type="RefSeq" id="WP_067633810.1">
    <property type="nucleotide sequence ID" value="NZ_CP013213.1"/>
</dbReference>
<organism evidence="1 2">
    <name type="scientific">Erysipelothrix larvae</name>
    <dbReference type="NCBI Taxonomy" id="1514105"/>
    <lineage>
        <taxon>Bacteria</taxon>
        <taxon>Bacillati</taxon>
        <taxon>Bacillota</taxon>
        <taxon>Erysipelotrichia</taxon>
        <taxon>Erysipelotrichales</taxon>
        <taxon>Erysipelotrichaceae</taxon>
        <taxon>Erysipelothrix</taxon>
    </lineage>
</organism>
<evidence type="ECO:0000313" key="2">
    <source>
        <dbReference type="Proteomes" id="UP000063781"/>
    </source>
</evidence>
<sequence length="183" mass="20838">MKKSSYSIKEFTQEMQMDDIQELMRQSKLQFTKRFGLEFSKDISVTLVFETSYDANDFYNEIRFNKAYSMLYRVAFNTSKANSLIVSGQATLFDYFGTNEPNLLTASRDLGLQFTIDFVQDYTGSTFKGSVMNGELLARQCIVEVSSVLPELTLGGLCQIAGSFEEFDLLLTRIYTVRSEALL</sequence>
<name>A0A0X8H1C9_9FIRM</name>
<reference evidence="1 2" key="1">
    <citation type="submission" date="2015-10" db="EMBL/GenBank/DDBJ databases">
        <title>Erysipelothrix larvae sp. LV19 isolated from the larval gut of the rhinoceros beetle, Trypoxylus dichotomus.</title>
        <authorList>
            <person name="Lim S."/>
            <person name="Kim B.-C."/>
        </authorList>
    </citation>
    <scope>NUCLEOTIDE SEQUENCE [LARGE SCALE GENOMIC DNA]</scope>
    <source>
        <strain evidence="1 2">LV19</strain>
    </source>
</reference>
<dbReference type="KEGG" id="erl:AOC36_09855"/>
<proteinExistence type="predicted"/>
<gene>
    <name evidence="1" type="ORF">AOC36_09855</name>
</gene>
<dbReference type="EMBL" id="CP013213">
    <property type="protein sequence ID" value="AMC94271.1"/>
    <property type="molecule type" value="Genomic_DNA"/>
</dbReference>
<protein>
    <submittedName>
        <fullName evidence="1">Uncharacterized protein</fullName>
    </submittedName>
</protein>
<dbReference type="AlphaFoldDB" id="A0A0X8H1C9"/>
<keyword evidence="2" id="KW-1185">Reference proteome</keyword>
<dbReference type="OrthoDB" id="1643468at2"/>